<evidence type="ECO:0000256" key="4">
    <source>
        <dbReference type="ARBA" id="ARBA00022741"/>
    </source>
</evidence>
<evidence type="ECO:0000313" key="12">
    <source>
        <dbReference type="EMBL" id="MBJ6750980.1"/>
    </source>
</evidence>
<dbReference type="CDD" id="cd18030">
    <property type="entry name" value="DEXHc_RE_I_HsdR"/>
    <property type="match status" value="1"/>
</dbReference>
<evidence type="ECO:0000256" key="9">
    <source>
        <dbReference type="ARBA" id="ARBA00023125"/>
    </source>
</evidence>
<dbReference type="InterPro" id="IPR051268">
    <property type="entry name" value="Type-I_R_enzyme_R_subunit"/>
</dbReference>
<keyword evidence="13" id="KW-1185">Reference proteome</keyword>
<dbReference type="SUPFAM" id="SSF52540">
    <property type="entry name" value="P-loop containing nucleoside triphosphate hydrolases"/>
    <property type="match status" value="1"/>
</dbReference>
<comment type="caution">
    <text evidence="12">The sequence shown here is derived from an EMBL/GenBank/DDBJ whole genome shotgun (WGS) entry which is preliminary data.</text>
</comment>
<dbReference type="Gene3D" id="3.90.1570.50">
    <property type="match status" value="1"/>
</dbReference>
<dbReference type="NCBIfam" id="TIGR00348">
    <property type="entry name" value="hsdR"/>
    <property type="match status" value="1"/>
</dbReference>
<keyword evidence="3" id="KW-0540">Nuclease</keyword>
<protein>
    <recommendedName>
        <fullName evidence="10">Type I restriction enzyme endonuclease subunit</fullName>
        <shortName evidence="10">R protein</shortName>
        <ecNumber evidence="10">3.1.21.3</ecNumber>
    </recommendedName>
</protein>
<reference evidence="12 13" key="1">
    <citation type="submission" date="2020-12" db="EMBL/GenBank/DDBJ databases">
        <title>Geomonas sp. Red421, isolated from paddy soil.</title>
        <authorList>
            <person name="Xu Z."/>
            <person name="Zhang Z."/>
            <person name="Masuda Y."/>
            <person name="Itoh H."/>
            <person name="Senoo K."/>
        </authorList>
    </citation>
    <scope>NUCLEOTIDE SEQUENCE [LARGE SCALE GENOMIC DNA]</scope>
    <source>
        <strain evidence="12 13">Red421</strain>
    </source>
</reference>
<keyword evidence="7 10" id="KW-0378">Hydrolase</keyword>
<gene>
    <name evidence="12" type="ORF">JFN91_12220</name>
</gene>
<sequence length="995" mass="113420">MTSFTESNTVEAYLRDLLTGPIKEATPGVVNEPTPAYVVGRAAKGIGWRYVSPSKLPRQSHEVFVESYLRDSLIHLNPEIKEQPCLADEVIYKLRAIVLSVRSDGLIRANEEMTAWLRGERSMPFGPNNEHVPVRLIDFENLDRNQFILTQQYTFRAGAVEKRADLILLVNGLPLVLIEAKTPVRKATSWVDGALQVHEDYEKFVPELFVCNVFSVATEGKEYHYGSIGLPVKDWGPWNLDNGNDDHQHHPLHSLKAAVESMLRPHIILDILANFTLFATHKKQHRSKVICRYQQYEATNLVVERVLSGYPRKGLIWHFQGSGKSLLMVFAAQKLRMHPKLKNPTVLIVVDRIDLDAQITGTFTAADIPNLEKAGTREKLKNVLAQDVRKIIITTIFRFAEADGVINDRSNIIVLVDEAHRTQEGDLGRKMRQALPNAFLFGLTGTPINRSDRNTFYAFGAEEDTGGYLSRYGFEESIRDGATLPLHFEPRLVELHIDKEAIDQAYAELTGELSDLDKDNLSKAASKMAVLVKTPERVQRICADIIQHFQSKIEPNGFKGQIVAFDRECCLLYKNEIDKLLSPEASEIVMTVNGNEPQYKPYSRTRDEETRLLDRFRDPNDPLKLIIVTAKLLTGFDAPILQAMYLDKPMRDHTLLQAICRVNRTFCDTKTHGLIVDYLGVFDDVAKALEFDDKNILKVVSNIQELQSQLPEAMQKCLVFFPGIDRTVQGYEGLIAAQECLPNNTVRDNFAADFSVLNKLWEAISPDPILNQYETDYRWLSQVYQSVQPSSGHGKLIWHSLGAKTIELIHQNVHVETLRDDLETLILDADLLEAVLSNPDPKKTKEIEIKIARRLRKHIGNPKFKLLSERLEDLKNRQEQGLITSIDFLKQLLQIAEDLLKTEKDTPPEEDEDRGKAALTELFQEVKSESTPIIVERIVADIDEIVRLVSFPGWQHTLAGEREVKKALRKSLFKYRLHQDEELFEKAYEYIRQYY</sequence>
<dbReference type="EC" id="3.1.21.3" evidence="10"/>
<evidence type="ECO:0000256" key="1">
    <source>
        <dbReference type="ARBA" id="ARBA00000851"/>
    </source>
</evidence>
<dbReference type="InterPro" id="IPR007409">
    <property type="entry name" value="Restrct_endonuc_type1_HsdR_N"/>
</dbReference>
<evidence type="ECO:0000256" key="5">
    <source>
        <dbReference type="ARBA" id="ARBA00022747"/>
    </source>
</evidence>
<dbReference type="InterPro" id="IPR014001">
    <property type="entry name" value="Helicase_ATP-bd"/>
</dbReference>
<comment type="subunit">
    <text evidence="10">The type I restriction/modification system is composed of three polypeptides R, M and S.</text>
</comment>
<keyword evidence="4 10" id="KW-0547">Nucleotide-binding</keyword>
<dbReference type="GO" id="GO:0009035">
    <property type="term" value="F:type I site-specific deoxyribonuclease activity"/>
    <property type="evidence" value="ECO:0007669"/>
    <property type="project" value="UniProtKB-EC"/>
</dbReference>
<dbReference type="Pfam" id="PF04313">
    <property type="entry name" value="HSDR_N"/>
    <property type="match status" value="1"/>
</dbReference>
<dbReference type="InterPro" id="IPR040980">
    <property type="entry name" value="SWI2_SNF2"/>
</dbReference>
<dbReference type="Gene3D" id="3.40.50.300">
    <property type="entry name" value="P-loop containing nucleotide triphosphate hydrolases"/>
    <property type="match status" value="2"/>
</dbReference>
<evidence type="ECO:0000256" key="3">
    <source>
        <dbReference type="ARBA" id="ARBA00022722"/>
    </source>
</evidence>
<dbReference type="PANTHER" id="PTHR30195">
    <property type="entry name" value="TYPE I SITE-SPECIFIC DEOXYRIBONUCLEASE PROTEIN SUBUNIT M AND R"/>
    <property type="match status" value="1"/>
</dbReference>
<name>A0ABS0YFB0_9BACT</name>
<comment type="similarity">
    <text evidence="2 10">Belongs to the HsdR family.</text>
</comment>
<evidence type="ECO:0000313" key="13">
    <source>
        <dbReference type="Proteomes" id="UP000614714"/>
    </source>
</evidence>
<dbReference type="Pfam" id="PF22679">
    <property type="entry name" value="T1R_D3-like"/>
    <property type="match status" value="1"/>
</dbReference>
<dbReference type="PROSITE" id="PS51192">
    <property type="entry name" value="HELICASE_ATP_BIND_1"/>
    <property type="match status" value="1"/>
</dbReference>
<comment type="function">
    <text evidence="10">Subunit R is required for both nuclease and ATPase activities, but not for modification.</text>
</comment>
<evidence type="ECO:0000256" key="8">
    <source>
        <dbReference type="ARBA" id="ARBA00022840"/>
    </source>
</evidence>
<dbReference type="Pfam" id="PF18766">
    <property type="entry name" value="SWI2_SNF2"/>
    <property type="match status" value="1"/>
</dbReference>
<dbReference type="CDD" id="cd18800">
    <property type="entry name" value="SF2_C_EcoR124I-like"/>
    <property type="match status" value="1"/>
</dbReference>
<dbReference type="InterPro" id="IPR004473">
    <property type="entry name" value="Restrct_endonuc_typeI_HsdR"/>
</dbReference>
<dbReference type="CDD" id="cd22332">
    <property type="entry name" value="HsdR_N"/>
    <property type="match status" value="1"/>
</dbReference>
<organism evidence="12 13">
    <name type="scientific">Geomonas anaerohicana</name>
    <dbReference type="NCBI Taxonomy" id="2798583"/>
    <lineage>
        <taxon>Bacteria</taxon>
        <taxon>Pseudomonadati</taxon>
        <taxon>Thermodesulfobacteriota</taxon>
        <taxon>Desulfuromonadia</taxon>
        <taxon>Geobacterales</taxon>
        <taxon>Geobacteraceae</taxon>
        <taxon>Geomonas</taxon>
    </lineage>
</organism>
<dbReference type="InterPro" id="IPR027417">
    <property type="entry name" value="P-loop_NTPase"/>
</dbReference>
<comment type="catalytic activity">
    <reaction evidence="1 10">
        <text>Endonucleolytic cleavage of DNA to give random double-stranded fragments with terminal 5'-phosphates, ATP is simultaneously hydrolyzed.</text>
        <dbReference type="EC" id="3.1.21.3"/>
    </reaction>
</comment>
<keyword evidence="9 10" id="KW-0238">DNA-binding</keyword>
<evidence type="ECO:0000256" key="2">
    <source>
        <dbReference type="ARBA" id="ARBA00008598"/>
    </source>
</evidence>
<dbReference type="SMART" id="SM00487">
    <property type="entry name" value="DEXDc"/>
    <property type="match status" value="1"/>
</dbReference>
<evidence type="ECO:0000256" key="7">
    <source>
        <dbReference type="ARBA" id="ARBA00022801"/>
    </source>
</evidence>
<dbReference type="EMBL" id="JAEMHL010000005">
    <property type="protein sequence ID" value="MBJ6750980.1"/>
    <property type="molecule type" value="Genomic_DNA"/>
</dbReference>
<evidence type="ECO:0000256" key="10">
    <source>
        <dbReference type="RuleBase" id="RU364115"/>
    </source>
</evidence>
<dbReference type="Proteomes" id="UP000614714">
    <property type="component" value="Unassembled WGS sequence"/>
</dbReference>
<keyword evidence="6" id="KW-0255">Endonuclease</keyword>
<feature type="domain" description="Helicase ATP-binding" evidence="11">
    <location>
        <begin position="305"/>
        <end position="465"/>
    </location>
</feature>
<dbReference type="PANTHER" id="PTHR30195:SF15">
    <property type="entry name" value="TYPE I RESTRICTION ENZYME HINDI ENDONUCLEASE SUBUNIT"/>
    <property type="match status" value="1"/>
</dbReference>
<evidence type="ECO:0000256" key="6">
    <source>
        <dbReference type="ARBA" id="ARBA00022759"/>
    </source>
</evidence>
<accession>A0ABS0YFB0</accession>
<dbReference type="InterPro" id="IPR055180">
    <property type="entry name" value="HsdR_RecA-like_helicase_dom_2"/>
</dbReference>
<keyword evidence="8 10" id="KW-0067">ATP-binding</keyword>
<keyword evidence="5 10" id="KW-0680">Restriction system</keyword>
<proteinExistence type="inferred from homology"/>
<evidence type="ECO:0000259" key="11">
    <source>
        <dbReference type="PROSITE" id="PS51192"/>
    </source>
</evidence>
<dbReference type="RefSeq" id="WP_199389460.1">
    <property type="nucleotide sequence ID" value="NZ_JAEMHL010000005.1"/>
</dbReference>